<dbReference type="InterPro" id="IPR011006">
    <property type="entry name" value="CheY-like_superfamily"/>
</dbReference>
<comment type="caution">
    <text evidence="12">The sequence shown here is derived from an EMBL/GenBank/DDBJ whole genome shotgun (WGS) entry which is preliminary data.</text>
</comment>
<dbReference type="InterPro" id="IPR001789">
    <property type="entry name" value="Sig_transdc_resp-reg_receiver"/>
</dbReference>
<dbReference type="SMART" id="SM00388">
    <property type="entry name" value="HisKA"/>
    <property type="match status" value="1"/>
</dbReference>
<sequence length="1149" mass="129660">MKNIIPLQTRLYLGLAFCIIMVIAIGVVSYDRIKSQNKEAEWVTHSYQVISTSQHVRNLLLRLQTNKMAYRNTGDESFSKLVEGLHGKVVYTLDSLTELTRSNSVQHGLAKQIMLDVKDYLEFEGSEQRKAVSNADDSMLIMKEDGYFSVINKTIDQFQHNERNLLTKRKDRNDHLVRLTLRVIVINLSIVLFIVLILCYVIRAELIGRLKAQRRLKDTIKNIEQLNEEANEKNWQLEGVVKINDELQKYPHDLEQLAQNALNVVTDYLMVPAAVFYVFREERQSLEVAGAVAVPAAKRISAKLGENLAGRAALNTKVQVINGIDPAYWKIESGLGSIDIDTLAYVPLYDATGLKGLIELACVSDTINNKADFLQIIASNIARALNSCIAHGKMESLIEHVNQQKEELIAQKEDLAASNEQIKIQTEELRASEEELRVQQEELREINAELAIQNGMMEEAKKAIESQKNELEKSSRYKSEFLANMSHELRTPLNSILVLAKMLADNTSGNLTEKQQQYSEIIHKSGSNLLNLINDILDLSKIEAGKIDVFFEMISLGSIVRNMEETFEAVAKERSINFVIEFQEDLPEKIESDQKRLEQILKNLLSNAFKFTPANGRVTLAIDTEERDAEKFIAFHVMDTGIGIAKDKQALVFAAFQQIDGAINRKYAGTGLGLSISSELARRLNGFVKLVSELNEGSTFSLYIPMDATSPQNKQLERTNAVETSQIPIAIPSMVKEQEIIRDDRNVVSRGDKCILIVEDDISFSTILRDFARSKGYRVIVALSGDEGIFCVNKYKPDAIILDMNLPVYSGREILQYVKSLEILRHIPVHIISSQDDPGIDKNDITGYTLKPLVIEEMDMVFNLIDSQGVADQPKRILIVNSGKESTTGLEELLKNYQGVELTIINDFTALDNDKTDRYDIILYYLNAPLPHVEKRLSALNDRLQVDHGNMIIFINRQIDEKEELLLKKYARTLIHISPKAKERLIDELDHFLKKKREVSSAVPTERQSLIDDHVSKVNTVYDLRDTLVLLADDDMRNVFALTAVLEEKGARIIVANNGQEALDELYANPSIKVILMDVMMPVMDGLEAIKRIRAIEKYKSLPIIALTAKAMQGDREKCMEAGASEYVTKPLDVNKLLNLIKILVSEIA</sequence>
<dbReference type="Gene3D" id="1.10.287.130">
    <property type="match status" value="1"/>
</dbReference>
<keyword evidence="9" id="KW-0472">Membrane</keyword>
<dbReference type="InterPro" id="IPR003661">
    <property type="entry name" value="HisK_dim/P_dom"/>
</dbReference>
<dbReference type="CDD" id="cd17546">
    <property type="entry name" value="REC_hyHK_CKI1_RcsC-like"/>
    <property type="match status" value="1"/>
</dbReference>
<dbReference type="Pfam" id="PF00072">
    <property type="entry name" value="Response_reg"/>
    <property type="match status" value="2"/>
</dbReference>
<evidence type="ECO:0000313" key="12">
    <source>
        <dbReference type="EMBL" id="MFC0320181.1"/>
    </source>
</evidence>
<keyword evidence="6" id="KW-0902">Two-component regulatory system</keyword>
<feature type="domain" description="Histidine kinase" evidence="10">
    <location>
        <begin position="484"/>
        <end position="708"/>
    </location>
</feature>
<feature type="modified residue" description="4-aspartylphosphate" evidence="7">
    <location>
        <position position="803"/>
    </location>
</feature>
<dbReference type="SUPFAM" id="SSF47384">
    <property type="entry name" value="Homodimeric domain of signal transducing histidine kinase"/>
    <property type="match status" value="1"/>
</dbReference>
<dbReference type="InterPro" id="IPR003594">
    <property type="entry name" value="HATPase_dom"/>
</dbReference>
<evidence type="ECO:0000259" key="10">
    <source>
        <dbReference type="PROSITE" id="PS50109"/>
    </source>
</evidence>
<protein>
    <recommendedName>
        <fullName evidence="2">histidine kinase</fullName>
        <ecNumber evidence="2">2.7.13.3</ecNumber>
    </recommendedName>
</protein>
<feature type="transmembrane region" description="Helical" evidence="9">
    <location>
        <begin position="179"/>
        <end position="203"/>
    </location>
</feature>
<evidence type="ECO:0000256" key="1">
    <source>
        <dbReference type="ARBA" id="ARBA00000085"/>
    </source>
</evidence>
<feature type="modified residue" description="4-aspartylphosphate" evidence="7">
    <location>
        <position position="1078"/>
    </location>
</feature>
<dbReference type="InterPro" id="IPR029016">
    <property type="entry name" value="GAF-like_dom_sf"/>
</dbReference>
<feature type="transmembrane region" description="Helical" evidence="9">
    <location>
        <begin position="12"/>
        <end position="30"/>
    </location>
</feature>
<dbReference type="PROSITE" id="PS50109">
    <property type="entry name" value="HIS_KIN"/>
    <property type="match status" value="1"/>
</dbReference>
<feature type="domain" description="Response regulatory" evidence="11">
    <location>
        <begin position="1028"/>
        <end position="1145"/>
    </location>
</feature>
<dbReference type="CDD" id="cd16922">
    <property type="entry name" value="HATPase_EvgS-ArcB-TorS-like"/>
    <property type="match status" value="1"/>
</dbReference>
<keyword evidence="9" id="KW-0812">Transmembrane</keyword>
<dbReference type="SUPFAM" id="SSF55874">
    <property type="entry name" value="ATPase domain of HSP90 chaperone/DNA topoisomerase II/histidine kinase"/>
    <property type="match status" value="1"/>
</dbReference>
<dbReference type="InterPro" id="IPR007891">
    <property type="entry name" value="CHASE3"/>
</dbReference>
<dbReference type="PANTHER" id="PTHR45339:SF1">
    <property type="entry name" value="HYBRID SIGNAL TRANSDUCTION HISTIDINE KINASE J"/>
    <property type="match status" value="1"/>
</dbReference>
<dbReference type="Pfam" id="PF05227">
    <property type="entry name" value="CHASE3"/>
    <property type="match status" value="1"/>
</dbReference>
<evidence type="ECO:0000256" key="5">
    <source>
        <dbReference type="ARBA" id="ARBA00022777"/>
    </source>
</evidence>
<evidence type="ECO:0000313" key="13">
    <source>
        <dbReference type="Proteomes" id="UP001589774"/>
    </source>
</evidence>
<dbReference type="Gene3D" id="3.40.50.2300">
    <property type="match status" value="2"/>
</dbReference>
<dbReference type="Proteomes" id="UP001589774">
    <property type="component" value="Unassembled WGS sequence"/>
</dbReference>
<comment type="catalytic activity">
    <reaction evidence="1">
        <text>ATP + protein L-histidine = ADP + protein N-phospho-L-histidine.</text>
        <dbReference type="EC" id="2.7.13.3"/>
    </reaction>
</comment>
<dbReference type="SUPFAM" id="SSF52172">
    <property type="entry name" value="CheY-like"/>
    <property type="match status" value="2"/>
</dbReference>
<dbReference type="InterPro" id="IPR004358">
    <property type="entry name" value="Sig_transdc_His_kin-like_C"/>
</dbReference>
<dbReference type="RefSeq" id="WP_130855244.1">
    <property type="nucleotide sequence ID" value="NZ_JBHLWO010000002.1"/>
</dbReference>
<keyword evidence="9" id="KW-1133">Transmembrane helix</keyword>
<keyword evidence="13" id="KW-1185">Reference proteome</keyword>
<evidence type="ECO:0000259" key="11">
    <source>
        <dbReference type="PROSITE" id="PS50110"/>
    </source>
</evidence>
<keyword evidence="4" id="KW-0808">Transferase</keyword>
<evidence type="ECO:0000256" key="2">
    <source>
        <dbReference type="ARBA" id="ARBA00012438"/>
    </source>
</evidence>
<dbReference type="Pfam" id="PF02518">
    <property type="entry name" value="HATPase_c"/>
    <property type="match status" value="1"/>
</dbReference>
<keyword evidence="8" id="KW-0175">Coiled coil</keyword>
<dbReference type="CDD" id="cd00156">
    <property type="entry name" value="REC"/>
    <property type="match status" value="1"/>
</dbReference>
<proteinExistence type="predicted"/>
<evidence type="ECO:0000256" key="7">
    <source>
        <dbReference type="PROSITE-ProRule" id="PRU00169"/>
    </source>
</evidence>
<dbReference type="PANTHER" id="PTHR45339">
    <property type="entry name" value="HYBRID SIGNAL TRANSDUCTION HISTIDINE KINASE J"/>
    <property type="match status" value="1"/>
</dbReference>
<dbReference type="PRINTS" id="PR00344">
    <property type="entry name" value="BCTRLSENSOR"/>
</dbReference>
<dbReference type="Gene3D" id="3.30.565.10">
    <property type="entry name" value="Histidine kinase-like ATPase, C-terminal domain"/>
    <property type="match status" value="1"/>
</dbReference>
<feature type="coiled-coil region" evidence="8">
    <location>
        <begin position="209"/>
        <end position="240"/>
    </location>
</feature>
<evidence type="ECO:0000256" key="4">
    <source>
        <dbReference type="ARBA" id="ARBA00022679"/>
    </source>
</evidence>
<evidence type="ECO:0000256" key="9">
    <source>
        <dbReference type="SAM" id="Phobius"/>
    </source>
</evidence>
<evidence type="ECO:0000256" key="8">
    <source>
        <dbReference type="SAM" id="Coils"/>
    </source>
</evidence>
<dbReference type="SMART" id="SM00448">
    <property type="entry name" value="REC"/>
    <property type="match status" value="2"/>
</dbReference>
<name>A0ABV6HMT4_9SPHI</name>
<feature type="coiled-coil region" evidence="8">
    <location>
        <begin position="394"/>
        <end position="477"/>
    </location>
</feature>
<feature type="domain" description="Response regulatory" evidence="11">
    <location>
        <begin position="754"/>
        <end position="866"/>
    </location>
</feature>
<dbReference type="InterPro" id="IPR003018">
    <property type="entry name" value="GAF"/>
</dbReference>
<reference evidence="12 13" key="1">
    <citation type="submission" date="2024-09" db="EMBL/GenBank/DDBJ databases">
        <authorList>
            <person name="Sun Q."/>
            <person name="Mori K."/>
        </authorList>
    </citation>
    <scope>NUCLEOTIDE SEQUENCE [LARGE SCALE GENOMIC DNA]</scope>
    <source>
        <strain evidence="12 13">CCM 7765</strain>
    </source>
</reference>
<keyword evidence="3 7" id="KW-0597">Phosphoprotein</keyword>
<dbReference type="InterPro" id="IPR036890">
    <property type="entry name" value="HATPase_C_sf"/>
</dbReference>
<dbReference type="EC" id="2.7.13.3" evidence="2"/>
<evidence type="ECO:0000256" key="6">
    <source>
        <dbReference type="ARBA" id="ARBA00023012"/>
    </source>
</evidence>
<gene>
    <name evidence="12" type="ORF">ACFFI0_17785</name>
</gene>
<keyword evidence="5" id="KW-0418">Kinase</keyword>
<accession>A0ABV6HMT4</accession>
<dbReference type="SUPFAM" id="SSF55781">
    <property type="entry name" value="GAF domain-like"/>
    <property type="match status" value="1"/>
</dbReference>
<dbReference type="SMART" id="SM00387">
    <property type="entry name" value="HATPase_c"/>
    <property type="match status" value="1"/>
</dbReference>
<evidence type="ECO:0000256" key="3">
    <source>
        <dbReference type="ARBA" id="ARBA00022553"/>
    </source>
</evidence>
<dbReference type="InterPro" id="IPR005467">
    <property type="entry name" value="His_kinase_dom"/>
</dbReference>
<organism evidence="12 13">
    <name type="scientific">Olivibacter oleidegradans</name>
    <dbReference type="NCBI Taxonomy" id="760123"/>
    <lineage>
        <taxon>Bacteria</taxon>
        <taxon>Pseudomonadati</taxon>
        <taxon>Bacteroidota</taxon>
        <taxon>Sphingobacteriia</taxon>
        <taxon>Sphingobacteriales</taxon>
        <taxon>Sphingobacteriaceae</taxon>
        <taxon>Olivibacter</taxon>
    </lineage>
</organism>
<dbReference type="CDD" id="cd00082">
    <property type="entry name" value="HisKA"/>
    <property type="match status" value="1"/>
</dbReference>
<dbReference type="PROSITE" id="PS50110">
    <property type="entry name" value="RESPONSE_REGULATORY"/>
    <property type="match status" value="2"/>
</dbReference>
<dbReference type="Gene3D" id="3.30.450.40">
    <property type="match status" value="1"/>
</dbReference>
<dbReference type="InterPro" id="IPR036097">
    <property type="entry name" value="HisK_dim/P_sf"/>
</dbReference>
<dbReference type="Pfam" id="PF13185">
    <property type="entry name" value="GAF_2"/>
    <property type="match status" value="1"/>
</dbReference>
<dbReference type="Pfam" id="PF00512">
    <property type="entry name" value="HisKA"/>
    <property type="match status" value="1"/>
</dbReference>
<dbReference type="EMBL" id="JBHLWO010000002">
    <property type="protein sequence ID" value="MFC0320181.1"/>
    <property type="molecule type" value="Genomic_DNA"/>
</dbReference>